<evidence type="ECO:0000259" key="6">
    <source>
        <dbReference type="Pfam" id="PF02776"/>
    </source>
</evidence>
<organism evidence="7 8">
    <name type="scientific">Blautia obeum</name>
    <dbReference type="NCBI Taxonomy" id="40520"/>
    <lineage>
        <taxon>Bacteria</taxon>
        <taxon>Bacillati</taxon>
        <taxon>Bacillota</taxon>
        <taxon>Clostridia</taxon>
        <taxon>Lachnospirales</taxon>
        <taxon>Lachnospiraceae</taxon>
        <taxon>Blautia</taxon>
    </lineage>
</organism>
<proteinExistence type="predicted"/>
<keyword evidence="5" id="KW-0464">Manganese</keyword>
<dbReference type="GO" id="GO:0046872">
    <property type="term" value="F:metal ion binding"/>
    <property type="evidence" value="ECO:0007669"/>
    <property type="project" value="UniProtKB-KW"/>
</dbReference>
<dbReference type="GO" id="GO:0009234">
    <property type="term" value="P:menaquinone biosynthetic process"/>
    <property type="evidence" value="ECO:0007669"/>
    <property type="project" value="InterPro"/>
</dbReference>
<dbReference type="Gene3D" id="3.40.50.1220">
    <property type="entry name" value="TPP-binding domain"/>
    <property type="match status" value="1"/>
</dbReference>
<dbReference type="InterPro" id="IPR012001">
    <property type="entry name" value="Thiamin_PyroP_enz_TPP-bd_dom"/>
</dbReference>
<feature type="domain" description="Thiamine pyrophosphate enzyme N-terminal TPP-binding" evidence="6">
    <location>
        <begin position="9"/>
        <end position="122"/>
    </location>
</feature>
<evidence type="ECO:0000313" key="7">
    <source>
        <dbReference type="EMBL" id="CUN68531.1"/>
    </source>
</evidence>
<dbReference type="AlphaFoldDB" id="A0A173YWJ0"/>
<reference evidence="7 8" key="1">
    <citation type="submission" date="2015-09" db="EMBL/GenBank/DDBJ databases">
        <authorList>
            <consortium name="Pathogen Informatics"/>
        </authorList>
    </citation>
    <scope>NUCLEOTIDE SEQUENCE [LARGE SCALE GENOMIC DNA]</scope>
    <source>
        <strain evidence="7 8">2789STDY5608838</strain>
    </source>
</reference>
<evidence type="ECO:0000313" key="8">
    <source>
        <dbReference type="Proteomes" id="UP000095447"/>
    </source>
</evidence>
<evidence type="ECO:0000256" key="3">
    <source>
        <dbReference type="ARBA" id="ARBA00022842"/>
    </source>
</evidence>
<keyword evidence="1 7" id="KW-0808">Transferase</keyword>
<dbReference type="CDD" id="cd07037">
    <property type="entry name" value="TPP_PYR_MenD"/>
    <property type="match status" value="1"/>
</dbReference>
<evidence type="ECO:0000256" key="5">
    <source>
        <dbReference type="ARBA" id="ARBA00023211"/>
    </source>
</evidence>
<dbReference type="Gene3D" id="3.40.50.970">
    <property type="match status" value="2"/>
</dbReference>
<name>A0A173YWJ0_9FIRM</name>
<dbReference type="EC" id="2.2.1.9" evidence="7"/>
<gene>
    <name evidence="7" type="primary">menD_1</name>
    <name evidence="7" type="ORF">ERS852395_01033</name>
</gene>
<dbReference type="PANTHER" id="PTHR42916:SF1">
    <property type="entry name" value="PROTEIN PHYLLO, CHLOROPLASTIC"/>
    <property type="match status" value="1"/>
</dbReference>
<evidence type="ECO:0000256" key="1">
    <source>
        <dbReference type="ARBA" id="ARBA00022679"/>
    </source>
</evidence>
<dbReference type="RefSeq" id="WP_055052904.1">
    <property type="nucleotide sequence ID" value="NZ_CYZA01000004.1"/>
</dbReference>
<dbReference type="NCBIfam" id="TIGR00173">
    <property type="entry name" value="menD"/>
    <property type="match status" value="1"/>
</dbReference>
<evidence type="ECO:0000256" key="2">
    <source>
        <dbReference type="ARBA" id="ARBA00022723"/>
    </source>
</evidence>
<dbReference type="Pfam" id="PF02776">
    <property type="entry name" value="TPP_enzyme_N"/>
    <property type="match status" value="1"/>
</dbReference>
<dbReference type="GO" id="GO:0070204">
    <property type="term" value="F:2-succinyl-5-enolpyruvyl-6-hydroxy-3-cyclohexene-1-carboxylic-acid synthase activity"/>
    <property type="evidence" value="ECO:0007669"/>
    <property type="project" value="UniProtKB-EC"/>
</dbReference>
<sequence length="585" mass="67029">MYTELKSYQIIIALLKQYGISHCVLSAGSRNVPFVHSIEEDPFFKCYSVVDERSAGYFALGLAQELNQPVVISCTSSTATCNYWPPVAEAFYQGVPLIVLTSDRDPAMLGQWEDQMIDQVGMYDRHVKKSVNLPVVENKKDFWWCQRLVNEALLELDHHGKGPVHINVPMTSYNISFNVKNLPYVTKINRLETDKNLDLWSSKVEKLKQSKRILITCGQNSSVSDQLKIEMEKFFHRYNSAISVEYMSNLSCDGVINTFTCWDTRYVTERKFLDFIPDIVISFGGNIMSGVKEMLKRNCGKFEHWSIQEDGRIVDMFMSLTTVFECSPEYFFSYANQNSDETQKNDRTYYNEIKSYADSIVYPEFEYSNVYVIKNIVESIPSDSMLHLAINGAIRITNYSMLKPNIKVYANIGTHGIDGCMSSFLGQASVRSALSFLVIGDLAFFYDMNSIRIRHLGKNVRILLINNQGGEEFYYNGMWQDEASDLHTTARHHTKAEGWVKECGIKYIAVHCKDELEAAKQVFFDEAYDRPVLIEAFTEMAHDSKVLYDFYALSKPVDMKQKSKEVIKGVIGQEAAKKLKNMFNK</sequence>
<dbReference type="PIRSF" id="PIRSF004983">
    <property type="entry name" value="MenD"/>
    <property type="match status" value="1"/>
</dbReference>
<dbReference type="InterPro" id="IPR029061">
    <property type="entry name" value="THDP-binding"/>
</dbReference>
<accession>A0A173YWJ0</accession>
<dbReference type="PANTHER" id="PTHR42916">
    <property type="entry name" value="2-SUCCINYL-5-ENOLPYRUVYL-6-HYDROXY-3-CYCLOHEXENE-1-CARBOXYLATE SYNTHASE"/>
    <property type="match status" value="1"/>
</dbReference>
<keyword evidence="2" id="KW-0479">Metal-binding</keyword>
<dbReference type="SUPFAM" id="SSF52518">
    <property type="entry name" value="Thiamin diphosphate-binding fold (THDP-binding)"/>
    <property type="match status" value="2"/>
</dbReference>
<keyword evidence="4" id="KW-0786">Thiamine pyrophosphate</keyword>
<dbReference type="GO" id="GO:0030976">
    <property type="term" value="F:thiamine pyrophosphate binding"/>
    <property type="evidence" value="ECO:0007669"/>
    <property type="project" value="InterPro"/>
</dbReference>
<evidence type="ECO:0000256" key="4">
    <source>
        <dbReference type="ARBA" id="ARBA00023052"/>
    </source>
</evidence>
<dbReference type="InterPro" id="IPR004433">
    <property type="entry name" value="MenaQ_synth_MenD"/>
</dbReference>
<protein>
    <submittedName>
        <fullName evidence="7">2-succinyl-5-enolpyruvyl-6-hydroxy-3-cyclohexene-1-carboxylate synthase</fullName>
        <ecNumber evidence="7">2.2.1.9</ecNumber>
    </submittedName>
</protein>
<dbReference type="Proteomes" id="UP000095447">
    <property type="component" value="Unassembled WGS sequence"/>
</dbReference>
<dbReference type="EMBL" id="CYZA01000004">
    <property type="protein sequence ID" value="CUN68531.1"/>
    <property type="molecule type" value="Genomic_DNA"/>
</dbReference>
<keyword evidence="3" id="KW-0460">Magnesium</keyword>